<feature type="chain" id="PRO_5003336980" description="NADH-ubiquinone oxidoreductase chain 3" evidence="10">
    <location>
        <begin position="23"/>
        <end position="102"/>
    </location>
</feature>
<dbReference type="RefSeq" id="YP_004581397.1">
    <property type="nucleotide sequence ID" value="NC_015646.1"/>
</dbReference>
<evidence type="ECO:0000256" key="8">
    <source>
        <dbReference type="ARBA" id="ARBA00049551"/>
    </source>
</evidence>
<dbReference type="GO" id="GO:0030964">
    <property type="term" value="C:NADH dehydrogenase complex"/>
    <property type="evidence" value="ECO:0007669"/>
    <property type="project" value="TreeGrafter"/>
</dbReference>
<keyword evidence="10" id="KW-0732">Signal</keyword>
<evidence type="ECO:0000256" key="9">
    <source>
        <dbReference type="RuleBase" id="RU003640"/>
    </source>
</evidence>
<evidence type="ECO:0000256" key="2">
    <source>
        <dbReference type="ARBA" id="ARBA00008472"/>
    </source>
</evidence>
<keyword evidence="9" id="KW-0830">Ubiquinone</keyword>
<evidence type="ECO:0000256" key="6">
    <source>
        <dbReference type="ARBA" id="ARBA00022989"/>
    </source>
</evidence>
<feature type="transmembrane region" description="Helical" evidence="9">
    <location>
        <begin position="46"/>
        <end position="70"/>
    </location>
</feature>
<evidence type="ECO:0000256" key="1">
    <source>
        <dbReference type="ARBA" id="ARBA00004370"/>
    </source>
</evidence>
<comment type="similarity">
    <text evidence="2 9">Belongs to the complex I subunit 3 family.</text>
</comment>
<dbReference type="AlphaFoldDB" id="F6GPI9"/>
<name>F6GPI9_9BILA</name>
<evidence type="ECO:0000256" key="4">
    <source>
        <dbReference type="ARBA" id="ARBA00022448"/>
    </source>
</evidence>
<keyword evidence="5 9" id="KW-0812">Transmembrane</keyword>
<evidence type="ECO:0000256" key="3">
    <source>
        <dbReference type="ARBA" id="ARBA00021007"/>
    </source>
</evidence>
<organism evidence="11">
    <name type="scientific">Tubulipora flabellaris</name>
    <dbReference type="NCBI Taxonomy" id="365325"/>
    <lineage>
        <taxon>Eukaryota</taxon>
        <taxon>Metazoa</taxon>
        <taxon>Spiralia</taxon>
        <taxon>Lophotrochozoa</taxon>
        <taxon>Bryozoa</taxon>
        <taxon>Stenolaemata</taxon>
        <taxon>Tubuliporida</taxon>
        <taxon>Tubuliporidae</taxon>
        <taxon>Tubulipora</taxon>
    </lineage>
</organism>
<comment type="function">
    <text evidence="9">Core subunit of the mitochondrial membrane respiratory chain NADH dehydrogenase (Complex I) which catalyzes electron transfer from NADH through the respiratory chain, using ubiquinone as an electron acceptor. Essential for the catalytic activity of complex I.</text>
</comment>
<dbReference type="EMBL" id="EU563937">
    <property type="protein sequence ID" value="ACB12460.1"/>
    <property type="molecule type" value="Genomic_DNA"/>
</dbReference>
<geneLocation type="mitochondrion" evidence="11"/>
<comment type="subcellular location">
    <subcellularLocation>
        <location evidence="1">Membrane</location>
    </subcellularLocation>
    <subcellularLocation>
        <location evidence="9">Mitochondrion membrane</location>
        <topology evidence="9">Multi-pass membrane protein</topology>
    </subcellularLocation>
</comment>
<dbReference type="GO" id="GO:0031966">
    <property type="term" value="C:mitochondrial membrane"/>
    <property type="evidence" value="ECO:0007669"/>
    <property type="project" value="UniProtKB-SubCell"/>
</dbReference>
<gene>
    <name evidence="11" type="primary">ND3</name>
</gene>
<dbReference type="PANTHER" id="PTHR11058">
    <property type="entry name" value="NADH-UBIQUINONE OXIDOREDUCTASE CHAIN 3"/>
    <property type="match status" value="1"/>
</dbReference>
<keyword evidence="9" id="KW-0249">Electron transport</keyword>
<keyword evidence="7 9" id="KW-0472">Membrane</keyword>
<sequence>MVFIFLSSIILSILLIIGKLLSIKNSDQGTDPFECGFSPVSSAHKPFSLHFFLLGMVFIVFDLEIVLLLPLVQSFSYLGWVFCLILMVGLVYEWYLGSLSWL</sequence>
<dbReference type="InterPro" id="IPR038430">
    <property type="entry name" value="NDAH_ubi_oxred_su3_sf"/>
</dbReference>
<keyword evidence="6 9" id="KW-1133">Transmembrane helix</keyword>
<proteinExistence type="inferred from homology"/>
<keyword evidence="4 9" id="KW-0813">Transport</keyword>
<reference evidence="11" key="1">
    <citation type="journal article" date="2011" name="Mar. Genomics">
        <title>Complete mitochondrial genome of Tubulipora flabellaris (Bryozoa: Stenolaemata): The first representative from the class Stenolaemata with unique gene order.</title>
        <authorList>
            <person name="Sun M."/>
            <person name="Shen X."/>
            <person name="Liu H."/>
            <person name="Liu X."/>
            <person name="Wu Z."/>
            <person name="Liu B."/>
        </authorList>
    </citation>
    <scope>NUCLEOTIDE SEQUENCE</scope>
</reference>
<keyword evidence="9" id="KW-0679">Respiratory chain</keyword>
<dbReference type="CTD" id="4537"/>
<keyword evidence="9" id="KW-1278">Translocase</keyword>
<dbReference type="GeneID" id="10751838"/>
<evidence type="ECO:0000256" key="5">
    <source>
        <dbReference type="ARBA" id="ARBA00022692"/>
    </source>
</evidence>
<keyword evidence="9" id="KW-0520">NAD</keyword>
<evidence type="ECO:0000256" key="7">
    <source>
        <dbReference type="ARBA" id="ARBA00023136"/>
    </source>
</evidence>
<dbReference type="Pfam" id="PF00507">
    <property type="entry name" value="Oxidored_q4"/>
    <property type="match status" value="1"/>
</dbReference>
<dbReference type="PANTHER" id="PTHR11058:SF9">
    <property type="entry name" value="NADH-UBIQUINONE OXIDOREDUCTASE CHAIN 3"/>
    <property type="match status" value="1"/>
</dbReference>
<dbReference type="Gene3D" id="1.20.58.1610">
    <property type="entry name" value="NADH:ubiquinone/plastoquinone oxidoreductase, chain 3"/>
    <property type="match status" value="1"/>
</dbReference>
<evidence type="ECO:0000313" key="11">
    <source>
        <dbReference type="EMBL" id="ACB12460.1"/>
    </source>
</evidence>
<keyword evidence="9 11" id="KW-0496">Mitochondrion</keyword>
<evidence type="ECO:0000256" key="10">
    <source>
        <dbReference type="SAM" id="SignalP"/>
    </source>
</evidence>
<accession>F6GPI9</accession>
<protein>
    <recommendedName>
        <fullName evidence="3 9">NADH-ubiquinone oxidoreductase chain 3</fullName>
        <ecNumber evidence="9">7.1.1.2</ecNumber>
    </recommendedName>
</protein>
<dbReference type="GO" id="GO:0008137">
    <property type="term" value="F:NADH dehydrogenase (ubiquinone) activity"/>
    <property type="evidence" value="ECO:0007669"/>
    <property type="project" value="UniProtKB-UniRule"/>
</dbReference>
<comment type="catalytic activity">
    <reaction evidence="8 9">
        <text>a ubiquinone + NADH + 5 H(+)(in) = a ubiquinol + NAD(+) + 4 H(+)(out)</text>
        <dbReference type="Rhea" id="RHEA:29091"/>
        <dbReference type="Rhea" id="RHEA-COMP:9565"/>
        <dbReference type="Rhea" id="RHEA-COMP:9566"/>
        <dbReference type="ChEBI" id="CHEBI:15378"/>
        <dbReference type="ChEBI" id="CHEBI:16389"/>
        <dbReference type="ChEBI" id="CHEBI:17976"/>
        <dbReference type="ChEBI" id="CHEBI:57540"/>
        <dbReference type="ChEBI" id="CHEBI:57945"/>
        <dbReference type="EC" id="7.1.1.2"/>
    </reaction>
</comment>
<feature type="transmembrane region" description="Helical" evidence="9">
    <location>
        <begin position="77"/>
        <end position="96"/>
    </location>
</feature>
<dbReference type="InterPro" id="IPR000440">
    <property type="entry name" value="NADH_UbQ/plastoQ_OxRdtase_su3"/>
</dbReference>
<feature type="signal peptide" evidence="10">
    <location>
        <begin position="1"/>
        <end position="22"/>
    </location>
</feature>
<dbReference type="EC" id="7.1.1.2" evidence="9"/>